<comment type="caution">
    <text evidence="3">The sequence shown here is derived from an EMBL/GenBank/DDBJ whole genome shotgun (WGS) entry which is preliminary data.</text>
</comment>
<evidence type="ECO:0008006" key="5">
    <source>
        <dbReference type="Google" id="ProtNLM"/>
    </source>
</evidence>
<dbReference type="OrthoDB" id="9798046at2"/>
<name>A0A246J7A4_9BURK</name>
<dbReference type="InterPro" id="IPR035093">
    <property type="entry name" value="RelE/ParE_toxin_dom_sf"/>
</dbReference>
<accession>A0A246J7A4</accession>
<dbReference type="RefSeq" id="WP_088385956.1">
    <property type="nucleotide sequence ID" value="NZ_NIOF01000007.1"/>
</dbReference>
<dbReference type="Pfam" id="PF05016">
    <property type="entry name" value="ParE_toxin"/>
    <property type="match status" value="1"/>
</dbReference>
<dbReference type="InterPro" id="IPR007712">
    <property type="entry name" value="RelE/ParE_toxin"/>
</dbReference>
<dbReference type="PANTHER" id="PTHR33755:SF6">
    <property type="entry name" value="PLASMID STABILIZATION SYSTEM PROTEIN"/>
    <property type="match status" value="1"/>
</dbReference>
<sequence length="101" mass="11682">MQVRLLTEASADLDSIAEYIGQNNPRRARSFIHELRQKIFGLSTMAASFRVVPRYAASELRRRVHDPYQIFYIADVELGVVHVVRVLHSARDTDPLLVRYE</sequence>
<dbReference type="AlphaFoldDB" id="A0A246J7A4"/>
<proteinExistence type="inferred from homology"/>
<dbReference type="EMBL" id="NIOF01000007">
    <property type="protein sequence ID" value="OWQ88432.1"/>
    <property type="molecule type" value="Genomic_DNA"/>
</dbReference>
<dbReference type="Gene3D" id="3.30.2310.20">
    <property type="entry name" value="RelE-like"/>
    <property type="match status" value="1"/>
</dbReference>
<comment type="similarity">
    <text evidence="1">Belongs to the RelE toxin family.</text>
</comment>
<evidence type="ECO:0000313" key="4">
    <source>
        <dbReference type="Proteomes" id="UP000197468"/>
    </source>
</evidence>
<gene>
    <name evidence="3" type="ORF">CDN99_16365</name>
</gene>
<dbReference type="Proteomes" id="UP000197468">
    <property type="component" value="Unassembled WGS sequence"/>
</dbReference>
<keyword evidence="4" id="KW-1185">Reference proteome</keyword>
<keyword evidence="2" id="KW-1277">Toxin-antitoxin system</keyword>
<dbReference type="InterPro" id="IPR051803">
    <property type="entry name" value="TA_system_RelE-like_toxin"/>
</dbReference>
<reference evidence="3 4" key="1">
    <citation type="journal article" date="2008" name="Int. J. Syst. Evol. Microbiol.">
        <title>Description of Roseateles aquatilis sp. nov. and Roseateles terrae sp. nov., in the class Betaproteobacteria, and emended description of the genus Roseateles.</title>
        <authorList>
            <person name="Gomila M."/>
            <person name="Bowien B."/>
            <person name="Falsen E."/>
            <person name="Moore E.R."/>
            <person name="Lalucat J."/>
        </authorList>
    </citation>
    <scope>NUCLEOTIDE SEQUENCE [LARGE SCALE GENOMIC DNA]</scope>
    <source>
        <strain evidence="3 4">CCUG 48205</strain>
    </source>
</reference>
<evidence type="ECO:0000313" key="3">
    <source>
        <dbReference type="EMBL" id="OWQ88432.1"/>
    </source>
</evidence>
<evidence type="ECO:0000256" key="1">
    <source>
        <dbReference type="ARBA" id="ARBA00006226"/>
    </source>
</evidence>
<dbReference type="PANTHER" id="PTHR33755">
    <property type="entry name" value="TOXIN PARE1-RELATED"/>
    <property type="match status" value="1"/>
</dbReference>
<organism evidence="3 4">
    <name type="scientific">Roseateles aquatilis</name>
    <dbReference type="NCBI Taxonomy" id="431061"/>
    <lineage>
        <taxon>Bacteria</taxon>
        <taxon>Pseudomonadati</taxon>
        <taxon>Pseudomonadota</taxon>
        <taxon>Betaproteobacteria</taxon>
        <taxon>Burkholderiales</taxon>
        <taxon>Sphaerotilaceae</taxon>
        <taxon>Roseateles</taxon>
    </lineage>
</organism>
<evidence type="ECO:0000256" key="2">
    <source>
        <dbReference type="ARBA" id="ARBA00022649"/>
    </source>
</evidence>
<protein>
    <recommendedName>
        <fullName evidence="5">Plasmid stabilization protein</fullName>
    </recommendedName>
</protein>